<dbReference type="SUPFAM" id="SSF52540">
    <property type="entry name" value="P-loop containing nucleoside triphosphate hydrolases"/>
    <property type="match status" value="1"/>
</dbReference>
<feature type="region of interest" description="Disordered" evidence="4">
    <location>
        <begin position="294"/>
        <end position="314"/>
    </location>
</feature>
<keyword evidence="2" id="KW-0808">Transferase</keyword>
<dbReference type="GO" id="GO:0008757">
    <property type="term" value="F:S-adenosylmethionine-dependent methyltransferase activity"/>
    <property type="evidence" value="ECO:0007669"/>
    <property type="project" value="UniProtKB-ARBA"/>
</dbReference>
<dbReference type="SUPFAM" id="SSF81273">
    <property type="entry name" value="H-NS histone-like proteins"/>
    <property type="match status" value="1"/>
</dbReference>
<dbReference type="RefSeq" id="WP_170107016.1">
    <property type="nucleotide sequence ID" value="NZ_QAON01000031.1"/>
</dbReference>
<keyword evidence="7" id="KW-1185">Reference proteome</keyword>
<dbReference type="InterPro" id="IPR041311">
    <property type="entry name" value="LPD29"/>
</dbReference>
<dbReference type="GO" id="GO:0016787">
    <property type="term" value="F:hydrolase activity"/>
    <property type="evidence" value="ECO:0007669"/>
    <property type="project" value="InterPro"/>
</dbReference>
<protein>
    <submittedName>
        <fullName evidence="6">Putative RNA methylase</fullName>
    </submittedName>
</protein>
<comment type="caution">
    <text evidence="6">The sequence shown here is derived from an EMBL/GenBank/DDBJ whole genome shotgun (WGS) entry which is preliminary data.</text>
</comment>
<feature type="compositionally biased region" description="Polar residues" evidence="4">
    <location>
        <begin position="678"/>
        <end position="712"/>
    </location>
</feature>
<organism evidence="6 7">
    <name type="scientific">Agitococcus lubricus</name>
    <dbReference type="NCBI Taxonomy" id="1077255"/>
    <lineage>
        <taxon>Bacteria</taxon>
        <taxon>Pseudomonadati</taxon>
        <taxon>Pseudomonadota</taxon>
        <taxon>Gammaproteobacteria</taxon>
        <taxon>Moraxellales</taxon>
        <taxon>Moraxellaceae</taxon>
        <taxon>Agitococcus</taxon>
    </lineage>
</organism>
<dbReference type="Gene3D" id="3.40.50.300">
    <property type="entry name" value="P-loop containing nucleotide triphosphate hydrolases"/>
    <property type="match status" value="2"/>
</dbReference>
<name>A0A2T5ISE2_9GAMM</name>
<dbReference type="CDD" id="cd02440">
    <property type="entry name" value="AdoMet_MTases"/>
    <property type="match status" value="1"/>
</dbReference>
<dbReference type="InterPro" id="IPR029063">
    <property type="entry name" value="SAM-dependent_MTases_sf"/>
</dbReference>
<gene>
    <name evidence="6" type="ORF">C8N29_1313</name>
</gene>
<dbReference type="GO" id="GO:0008170">
    <property type="term" value="F:N-methyltransferase activity"/>
    <property type="evidence" value="ECO:0007669"/>
    <property type="project" value="UniProtKB-ARBA"/>
</dbReference>
<feature type="compositionally biased region" description="Basic and acidic residues" evidence="4">
    <location>
        <begin position="780"/>
        <end position="795"/>
    </location>
</feature>
<feature type="region of interest" description="Disordered" evidence="4">
    <location>
        <begin position="678"/>
        <end position="809"/>
    </location>
</feature>
<dbReference type="InterPro" id="IPR002052">
    <property type="entry name" value="DNA_methylase_N6_adenine_CS"/>
</dbReference>
<dbReference type="InterPro" id="IPR050742">
    <property type="entry name" value="Helicase_Restrict-Modif_Enz"/>
</dbReference>
<evidence type="ECO:0000256" key="2">
    <source>
        <dbReference type="ARBA" id="ARBA00022679"/>
    </source>
</evidence>
<dbReference type="InterPro" id="IPR037150">
    <property type="entry name" value="H-NS_C_dom_sf"/>
</dbReference>
<dbReference type="Pfam" id="PF05175">
    <property type="entry name" value="MTS"/>
    <property type="match status" value="1"/>
</dbReference>
<dbReference type="InterPro" id="IPR014001">
    <property type="entry name" value="Helicase_ATP-bd"/>
</dbReference>
<dbReference type="PRINTS" id="PR00507">
    <property type="entry name" value="N12N6MTFRASE"/>
</dbReference>
<feature type="compositionally biased region" description="Polar residues" evidence="4">
    <location>
        <begin position="797"/>
        <end position="809"/>
    </location>
</feature>
<dbReference type="Pfam" id="PF04851">
    <property type="entry name" value="ResIII"/>
    <property type="match status" value="1"/>
</dbReference>
<dbReference type="SMART" id="SM00487">
    <property type="entry name" value="DEXDc"/>
    <property type="match status" value="1"/>
</dbReference>
<keyword evidence="3" id="KW-0949">S-adenosyl-L-methionine</keyword>
<dbReference type="Gene3D" id="4.10.430.10">
    <property type="entry name" value="Histone-like protein H-NS, C-terminal domain"/>
    <property type="match status" value="1"/>
</dbReference>
<dbReference type="PANTHER" id="PTHR47396">
    <property type="entry name" value="TYPE I RESTRICTION ENZYME ECOKI R PROTEIN"/>
    <property type="match status" value="1"/>
</dbReference>
<dbReference type="Gene3D" id="3.40.50.150">
    <property type="entry name" value="Vaccinia Virus protein VP39"/>
    <property type="match status" value="1"/>
</dbReference>
<dbReference type="GO" id="GO:0032259">
    <property type="term" value="P:methylation"/>
    <property type="evidence" value="ECO:0007669"/>
    <property type="project" value="UniProtKB-KW"/>
</dbReference>
<dbReference type="InterPro" id="IPR007848">
    <property type="entry name" value="Small_mtfrase_dom"/>
</dbReference>
<dbReference type="SUPFAM" id="SSF110849">
    <property type="entry name" value="ParB/Sulfiredoxin"/>
    <property type="match status" value="1"/>
</dbReference>
<dbReference type="EMBL" id="QAON01000031">
    <property type="protein sequence ID" value="PTQ86750.1"/>
    <property type="molecule type" value="Genomic_DNA"/>
</dbReference>
<dbReference type="GO" id="GO:0003677">
    <property type="term" value="F:DNA binding"/>
    <property type="evidence" value="ECO:0007669"/>
    <property type="project" value="InterPro"/>
</dbReference>
<dbReference type="Proteomes" id="UP000244223">
    <property type="component" value="Unassembled WGS sequence"/>
</dbReference>
<dbReference type="SUPFAM" id="SSF53335">
    <property type="entry name" value="S-adenosyl-L-methionine-dependent methyltransferases"/>
    <property type="match status" value="1"/>
</dbReference>
<reference evidence="6 7" key="1">
    <citation type="submission" date="2018-04" db="EMBL/GenBank/DDBJ databases">
        <title>Genomic Encyclopedia of Archaeal and Bacterial Type Strains, Phase II (KMG-II): from individual species to whole genera.</title>
        <authorList>
            <person name="Goeker M."/>
        </authorList>
    </citation>
    <scope>NUCLEOTIDE SEQUENCE [LARGE SCALE GENOMIC DNA]</scope>
    <source>
        <strain evidence="6 7">DSM 5822</strain>
    </source>
</reference>
<dbReference type="PANTHER" id="PTHR47396:SF1">
    <property type="entry name" value="ATP-DEPENDENT HELICASE IRC3-RELATED"/>
    <property type="match status" value="1"/>
</dbReference>
<feature type="compositionally biased region" description="Low complexity" evidence="4">
    <location>
        <begin position="769"/>
        <end position="779"/>
    </location>
</feature>
<evidence type="ECO:0000256" key="3">
    <source>
        <dbReference type="ARBA" id="ARBA00022691"/>
    </source>
</evidence>
<dbReference type="GO" id="GO:0005524">
    <property type="term" value="F:ATP binding"/>
    <property type="evidence" value="ECO:0007669"/>
    <property type="project" value="InterPro"/>
</dbReference>
<accession>A0A2T5ISE2</accession>
<dbReference type="PROSITE" id="PS51192">
    <property type="entry name" value="HELICASE_ATP_BIND_1"/>
    <property type="match status" value="1"/>
</dbReference>
<proteinExistence type="predicted"/>
<dbReference type="PROSITE" id="PS00092">
    <property type="entry name" value="N6_MTASE"/>
    <property type="match status" value="1"/>
</dbReference>
<dbReference type="InterPro" id="IPR006935">
    <property type="entry name" value="Helicase/UvrB_N"/>
</dbReference>
<keyword evidence="1 6" id="KW-0489">Methyltransferase</keyword>
<evidence type="ECO:0000313" key="6">
    <source>
        <dbReference type="EMBL" id="PTQ86750.1"/>
    </source>
</evidence>
<feature type="domain" description="Helicase ATP-binding" evidence="5">
    <location>
        <begin position="852"/>
        <end position="1068"/>
    </location>
</feature>
<evidence type="ECO:0000256" key="4">
    <source>
        <dbReference type="SAM" id="MobiDB-lite"/>
    </source>
</evidence>
<dbReference type="GO" id="GO:0005829">
    <property type="term" value="C:cytosol"/>
    <property type="evidence" value="ECO:0007669"/>
    <property type="project" value="TreeGrafter"/>
</dbReference>
<evidence type="ECO:0000256" key="1">
    <source>
        <dbReference type="ARBA" id="ARBA00022603"/>
    </source>
</evidence>
<sequence>MSAIAPILKAIRAVLANNTTDNVTALATLAGLKIEAATANVQFVEHTTKKGKVIRGVVRTDLSYGEAKAIDEFTFKKDGGWFIREKYLGLESQAVTTQQTPTETPKNEPVAIVESDTLVSDDDNNIKALELKFKPASQKYKNPQVRLETKEGAKLLKKTLTKLFPDTKFSVTMSRGTAYGSVSVSWVDGASYDLVDVIAQHFRGNGYDGMSDSSYNLNALNADGQIVDYGLGYVSISRGYSREFLEKLQSSFSDMLKTMIKEEGVTIKGSGDSFYFDAKENWTRDGINKAKSSHSTHKYNFGNTPQAANDEPVTTDKPQEFLAGLLKYAQEKEEIFVDENNNKHRKIEKSVMGKFLPWQYNKYRELFGIARTVTITSNEEKYEGINLTGKYVSESNNYYAFSIRYEPIADEGANSLYTSLQPPEFVSIEQQRERQTQEKLAKAQAGIDKLSIGVKRALAHEIYKEEMEKQGKYVDGSYPAMLKPNDIADMVAYYIDKARKEPRYKHIAITNYAMSKDYELDKKALKQLTMAGLYKDDYLDKNTLVPQISPTNEAPPTYTPKGEVQNPHQELADTLKVFGWTIEPFNNQKGDVFASKDFEVDYKDKQIKAKATLRKWLENSQTLTAYANELVLINDAKATIDTSHFWMREFGEQRKIISDLEAALRYFLITNRDKFLQGENNVPSTSNAMESNSDNTISTNQKQSAENGNANESGELGRLARPPVNGLDARGGSERDSGLSLPKNDGIGVGARGDTSVSDGAGERGVGASNTTTKSSRSSRTNESRTPTNRERDSAIVRTSTRAGSVTQTAKEAEQLKAESTPTQWGNAANIDKALPYLLPEQRDDVAKLEKRLIEENKNGMLFTNGTGTGKTFTGLGAVKRFANAGKKNILIVSMNDKIIRDFIKSAKALNLDIHQLDGITDNGKDKIVATTYANMAQNLTLGLRDWDLIVVDEAHNLMQGEKGEDTNALAKLRALSGHHAGFSEWVKMRHADKDPKPIGESPETGLPIYNQDEVSAWEAFKKPLREQWQKTWAEQPKGRTKVIFLTATPFSYVKTLDWAEGYLFDFVPPADKFSNKTDTMGLAYNSGGAYERFYMSNFGYKMRNNRLTRPNSKVDVGILERKFAEKLKKEGAMSGRELSVPFDYDRKFVLVNSKIGEKIDEGFNYLWDTKDKDGKSKYSDLSRAINKRFDYLARLQLLEAIKAQEAIEQIKKHLALGRKVIVFHDYNVGGATNPFVMKGFSGDDASAVEAQYNDFKRERPDLINLKLDIPAPLVTLRKAFPDALMFNGTISKGQRAKNADLFNSDDSNLNLMIAQSDAAATGISFHDTTGKHQRVIINIGMPTKPAKLRQTEGRIYRVGQASNAIQRYLTTGTGWERSAFAQKIAERAETVDNLAQGESAVVSIKDALVRAYEEAEYFEPSLMDGIGGKAYDEENNRVMALSPFERAKTEYWVKQKVTAKRSEREGKEWYATPEPVGLFMVNLAGAHSGDDILEPSAGDGAIGRYMPSDASVTFIEPSESLASRARMNNTNANVIVDDFESHGSNNKYDAIVMNPPFGQGGSIAIKHLIKSFEHLRDGGRVVALLPVGKMDELIAKYQDNGYFKDIYTVAEFTLPSSTFENAGTRVNTKIHVFEKHELKQDVPQGVVVKDLSHYDDISRLFDAIENISIKPRKPRLDEALAEYGIAVYPNRSKYIVTGEGLKRKDIVRALFSTFDTPNADGDYVDQYNRSKMYLQVLKREGIPTMAQFNQGLSANNLPIKYQQHNNKFNTWDGVGDIPDWVRGAIRYGGKLEDFAVEKPVYDAVSDADPKAVIVAIRAVLTKATPENMQSLADVAGLKIVKTKEQIDISIEEAIKNLEWVDKADPIASMKGDEVPRFDKVKLLTEWVGHHWEEQTGGKVNREDLGEVVVDTKAAKYSANHGMNAIKAQAFYLVPDALKSGVLLGQLPVVKGKPKAFIIAAPVSIDDKVYRLLIEVRSDANMQRLYVHEVVLREISPLHGFKSGADSEEEQPSAHARGDIYNFMLNLRKAQAEKKPLSAPVAPVITQSTAETSETFGEQVIDDTNHFDDIGGFNFTPAIDLDQTLKAIKETLANGSYDNIKRLATLAGLTLKEPEPDVEFDMFGEPINQDFDLFGDPIQDGDESPVEELPRLVVVELPLDKLTLSDDVPQFKSGADGESGVVEALGGKFDRTGVAPIQVWERTDGRLEIISGRHRTDLARRSGEKTIPAQVHKESEGFTAKQAMMLDAELNIRDGQGKVKDYVDYFTHSEISEDEAERRGLIARSIGQRAFIIASKGSEELKNQHRNEIISDQAAAEISSIAPNNSAMQAVGLRVLNEHKPLNNALNTIKAVMALTREKGQEPDTFDLFGFDDSALKEAEAMARIASRKQRQIAEQLNAIKGAVKNPKLAAKHGVVVENEADALAKVQTMTAQKARWDNWSSHADLLAEVRKELNDKLDSLDFDDDDYYWLCQEELAA</sequence>
<dbReference type="InterPro" id="IPR027417">
    <property type="entry name" value="P-loop_NTPase"/>
</dbReference>
<dbReference type="Pfam" id="PF18847">
    <property type="entry name" value="LPD29"/>
    <property type="match status" value="1"/>
</dbReference>
<evidence type="ECO:0000259" key="5">
    <source>
        <dbReference type="PROSITE" id="PS51192"/>
    </source>
</evidence>
<dbReference type="InterPro" id="IPR036086">
    <property type="entry name" value="ParB/Sulfiredoxin_sf"/>
</dbReference>
<evidence type="ECO:0000313" key="7">
    <source>
        <dbReference type="Proteomes" id="UP000244223"/>
    </source>
</evidence>